<accession>A0ABP9LYG7</accession>
<evidence type="ECO:0000256" key="4">
    <source>
        <dbReference type="ARBA" id="ARBA00022989"/>
    </source>
</evidence>
<proteinExistence type="predicted"/>
<reference evidence="9" key="1">
    <citation type="journal article" date="2019" name="Int. J. Syst. Evol. Microbiol.">
        <title>The Global Catalogue of Microorganisms (GCM) 10K type strain sequencing project: providing services to taxonomists for standard genome sequencing and annotation.</title>
        <authorList>
            <consortium name="The Broad Institute Genomics Platform"/>
            <consortium name="The Broad Institute Genome Sequencing Center for Infectious Disease"/>
            <person name="Wu L."/>
            <person name="Ma J."/>
        </authorList>
    </citation>
    <scope>NUCLEOTIDE SEQUENCE [LARGE SCALE GENOMIC DNA]</scope>
    <source>
        <strain evidence="9">JCM 18959</strain>
    </source>
</reference>
<evidence type="ECO:0000256" key="3">
    <source>
        <dbReference type="ARBA" id="ARBA00022692"/>
    </source>
</evidence>
<feature type="transmembrane region" description="Helical" evidence="6">
    <location>
        <begin position="54"/>
        <end position="74"/>
    </location>
</feature>
<sequence>MSTEFLPGGLLPNIAETFDRPITAVGQLVTVFAGAVILTTTPLAVLTRRMPRKALAIVALVGIAAATTLTAIAPTFEVLLIARAAGGVAHGVFWAVAAAYAADLVPASQLGRATAITAAGGSLAGVLGVPLGNALGQAFGWRMAFGTLAAVAVVVVLLVVLLLPAVTPIPPAPREPAPRRVATPSALGGILLVCAIILLVVIGQTAYGTYSVVWLGEVATIPSAAIPALLFGTGLAALVAAATVGRIADRFPTLTLSAAVGLVAILSGLFPLAAAWGIGALVIAALLQAMAFAVVPIMLQARMMRIAAPHQRSTAAALQTTAFNIAIGGGAVIGALVVGAWGLGALPCVAALLPTAGLIVLLVTSRAATARAGTDLVPSPTPAEVHRVP</sequence>
<dbReference type="PROSITE" id="PS50850">
    <property type="entry name" value="MFS"/>
    <property type="match status" value="1"/>
</dbReference>
<gene>
    <name evidence="8" type="ORF">GCM10025760_10100</name>
</gene>
<evidence type="ECO:0000256" key="2">
    <source>
        <dbReference type="ARBA" id="ARBA00022475"/>
    </source>
</evidence>
<protein>
    <submittedName>
        <fullName evidence="8">Sugar transporter</fullName>
    </submittedName>
</protein>
<organism evidence="8 9">
    <name type="scientific">Microbacterium yannicii</name>
    <dbReference type="NCBI Taxonomy" id="671622"/>
    <lineage>
        <taxon>Bacteria</taxon>
        <taxon>Bacillati</taxon>
        <taxon>Actinomycetota</taxon>
        <taxon>Actinomycetes</taxon>
        <taxon>Micrococcales</taxon>
        <taxon>Microbacteriaceae</taxon>
        <taxon>Microbacterium</taxon>
    </lineage>
</organism>
<dbReference type="PANTHER" id="PTHR43124">
    <property type="entry name" value="PURINE EFFLUX PUMP PBUE"/>
    <property type="match status" value="1"/>
</dbReference>
<dbReference type="SUPFAM" id="SSF103473">
    <property type="entry name" value="MFS general substrate transporter"/>
    <property type="match status" value="1"/>
</dbReference>
<feature type="transmembrane region" description="Helical" evidence="6">
    <location>
        <begin position="186"/>
        <end position="207"/>
    </location>
</feature>
<keyword evidence="3 6" id="KW-0812">Transmembrane</keyword>
<keyword evidence="8" id="KW-0813">Transport</keyword>
<feature type="transmembrane region" description="Helical" evidence="6">
    <location>
        <begin position="113"/>
        <end position="131"/>
    </location>
</feature>
<evidence type="ECO:0000256" key="6">
    <source>
        <dbReference type="SAM" id="Phobius"/>
    </source>
</evidence>
<feature type="transmembrane region" description="Helical" evidence="6">
    <location>
        <begin position="143"/>
        <end position="166"/>
    </location>
</feature>
<evidence type="ECO:0000256" key="5">
    <source>
        <dbReference type="ARBA" id="ARBA00023136"/>
    </source>
</evidence>
<comment type="caution">
    <text evidence="8">The sequence shown here is derived from an EMBL/GenBank/DDBJ whole genome shotgun (WGS) entry which is preliminary data.</text>
</comment>
<keyword evidence="9" id="KW-1185">Reference proteome</keyword>
<dbReference type="Proteomes" id="UP001501407">
    <property type="component" value="Unassembled WGS sequence"/>
</dbReference>
<evidence type="ECO:0000259" key="7">
    <source>
        <dbReference type="PROSITE" id="PS50850"/>
    </source>
</evidence>
<dbReference type="InterPro" id="IPR020846">
    <property type="entry name" value="MFS_dom"/>
</dbReference>
<feature type="transmembrane region" description="Helical" evidence="6">
    <location>
        <begin position="276"/>
        <end position="299"/>
    </location>
</feature>
<keyword evidence="5 6" id="KW-0472">Membrane</keyword>
<dbReference type="PANTHER" id="PTHR43124:SF3">
    <property type="entry name" value="CHLORAMPHENICOL EFFLUX PUMP RV0191"/>
    <property type="match status" value="1"/>
</dbReference>
<dbReference type="Pfam" id="PF07690">
    <property type="entry name" value="MFS_1"/>
    <property type="match status" value="1"/>
</dbReference>
<dbReference type="InterPro" id="IPR050189">
    <property type="entry name" value="MFS_Efflux_Transporters"/>
</dbReference>
<dbReference type="InterPro" id="IPR011701">
    <property type="entry name" value="MFS"/>
</dbReference>
<feature type="transmembrane region" description="Helical" evidence="6">
    <location>
        <begin position="219"/>
        <end position="244"/>
    </location>
</feature>
<name>A0ABP9LYG7_9MICO</name>
<dbReference type="Gene3D" id="1.20.1250.20">
    <property type="entry name" value="MFS general substrate transporter like domains"/>
    <property type="match status" value="1"/>
</dbReference>
<keyword evidence="2" id="KW-1003">Cell membrane</keyword>
<evidence type="ECO:0000313" key="8">
    <source>
        <dbReference type="EMBL" id="GAA5088097.1"/>
    </source>
</evidence>
<dbReference type="EMBL" id="BAABKZ010000001">
    <property type="protein sequence ID" value="GAA5088097.1"/>
    <property type="molecule type" value="Genomic_DNA"/>
</dbReference>
<feature type="transmembrane region" description="Helical" evidence="6">
    <location>
        <begin position="320"/>
        <end position="338"/>
    </location>
</feature>
<feature type="transmembrane region" description="Helical" evidence="6">
    <location>
        <begin position="251"/>
        <end position="270"/>
    </location>
</feature>
<keyword evidence="8" id="KW-0762">Sugar transport</keyword>
<dbReference type="InterPro" id="IPR036259">
    <property type="entry name" value="MFS_trans_sf"/>
</dbReference>
<evidence type="ECO:0000313" key="9">
    <source>
        <dbReference type="Proteomes" id="UP001501407"/>
    </source>
</evidence>
<feature type="transmembrane region" description="Helical" evidence="6">
    <location>
        <begin position="80"/>
        <end position="101"/>
    </location>
</feature>
<feature type="transmembrane region" description="Helical" evidence="6">
    <location>
        <begin position="28"/>
        <end position="47"/>
    </location>
</feature>
<feature type="transmembrane region" description="Helical" evidence="6">
    <location>
        <begin position="344"/>
        <end position="363"/>
    </location>
</feature>
<evidence type="ECO:0000256" key="1">
    <source>
        <dbReference type="ARBA" id="ARBA00004651"/>
    </source>
</evidence>
<keyword evidence="4 6" id="KW-1133">Transmembrane helix</keyword>
<feature type="domain" description="Major facilitator superfamily (MFS) profile" evidence="7">
    <location>
        <begin position="1"/>
        <end position="368"/>
    </location>
</feature>
<comment type="subcellular location">
    <subcellularLocation>
        <location evidence="1">Cell membrane</location>
        <topology evidence="1">Multi-pass membrane protein</topology>
    </subcellularLocation>
</comment>